<accession>A0A2W4YV46</accession>
<proteinExistence type="predicted"/>
<name>A0A2W4YV46_9SPHN</name>
<evidence type="ECO:0000313" key="3">
    <source>
        <dbReference type="Proteomes" id="UP000249555"/>
    </source>
</evidence>
<dbReference type="Proteomes" id="UP000249555">
    <property type="component" value="Unassembled WGS sequence"/>
</dbReference>
<sequence>MARPFTPDRFTRRQTAQNAVFLAALRRTGNAREAASTLGYNRSTFTKRRAAHPAFAAKWDAALAFASAALKDPPRHGEGDRRPEVGGGGGSPQPRRADTAPTTTRTANGRLQLRRPPANRLGHAAEQAFLTALSATANIRLSAAAAGFSHSAFYARRKASPAFAREMRLALEAGYEQVESALLAGSLPGAHDHDEWRHNEPPPIPPMTANQALQLLHLHAKTVHFQEEPPHIKRRRGESSEAHSYRLTAMYEARQARDREAFDLAEAARRERGEPTLTNPYPVPRAVHLPALDQVTGWSKADPNKVPHNPGLALFGGWRLKDREG</sequence>
<feature type="compositionally biased region" description="Basic and acidic residues" evidence="1">
    <location>
        <begin position="72"/>
        <end position="84"/>
    </location>
</feature>
<organism evidence="2 3">
    <name type="scientific">Sphingomonas taxi</name>
    <dbReference type="NCBI Taxonomy" id="1549858"/>
    <lineage>
        <taxon>Bacteria</taxon>
        <taxon>Pseudomonadati</taxon>
        <taxon>Pseudomonadota</taxon>
        <taxon>Alphaproteobacteria</taxon>
        <taxon>Sphingomonadales</taxon>
        <taxon>Sphingomonadaceae</taxon>
        <taxon>Sphingomonas</taxon>
    </lineage>
</organism>
<feature type="region of interest" description="Disordered" evidence="1">
    <location>
        <begin position="71"/>
        <end position="116"/>
    </location>
</feature>
<protein>
    <submittedName>
        <fullName evidence="2">Uncharacterized protein</fullName>
    </submittedName>
</protein>
<evidence type="ECO:0000313" key="2">
    <source>
        <dbReference type="EMBL" id="PZO72967.1"/>
    </source>
</evidence>
<comment type="caution">
    <text evidence="2">The sequence shown here is derived from an EMBL/GenBank/DDBJ whole genome shotgun (WGS) entry which is preliminary data.</text>
</comment>
<gene>
    <name evidence="2" type="ORF">DI640_10870</name>
</gene>
<evidence type="ECO:0000256" key="1">
    <source>
        <dbReference type="SAM" id="MobiDB-lite"/>
    </source>
</evidence>
<dbReference type="AlphaFoldDB" id="A0A2W4YV46"/>
<dbReference type="EMBL" id="QFMX01000009">
    <property type="protein sequence ID" value="PZO72967.1"/>
    <property type="molecule type" value="Genomic_DNA"/>
</dbReference>
<reference evidence="2 3" key="1">
    <citation type="submission" date="2017-08" db="EMBL/GenBank/DDBJ databases">
        <title>Infants hospitalized years apart are colonized by the same room-sourced microbial strains.</title>
        <authorList>
            <person name="Brooks B."/>
            <person name="Olm M.R."/>
            <person name="Firek B.A."/>
            <person name="Baker R."/>
            <person name="Thomas B.C."/>
            <person name="Morowitz M.J."/>
            <person name="Banfield J.F."/>
        </authorList>
    </citation>
    <scope>NUCLEOTIDE SEQUENCE [LARGE SCALE GENOMIC DNA]</scope>
    <source>
        <strain evidence="2">S2_018_000_R3_119</strain>
    </source>
</reference>